<sequence length="28" mass="3235">MNLSRTFCDMKIRNNPTPWLDKAKGALL</sequence>
<name>K1UUJ5_9ZZZZ</name>
<comment type="caution">
    <text evidence="1">The sequence shown here is derived from an EMBL/GenBank/DDBJ whole genome shotgun (WGS) entry which is preliminary data.</text>
</comment>
<evidence type="ECO:0000313" key="1">
    <source>
        <dbReference type="EMBL" id="EKC75316.1"/>
    </source>
</evidence>
<organism evidence="1">
    <name type="scientific">human gut metagenome</name>
    <dbReference type="NCBI Taxonomy" id="408170"/>
    <lineage>
        <taxon>unclassified sequences</taxon>
        <taxon>metagenomes</taxon>
        <taxon>organismal metagenomes</taxon>
    </lineage>
</organism>
<dbReference type="EMBL" id="AJWZ01000941">
    <property type="protein sequence ID" value="EKC75316.1"/>
    <property type="molecule type" value="Genomic_DNA"/>
</dbReference>
<accession>K1UUJ5</accession>
<reference evidence="1" key="1">
    <citation type="journal article" date="2013" name="Environ. Microbiol.">
        <title>Microbiota from the distal guts of lean and obese adolescents exhibit partial functional redundancy besides clear differences in community structure.</title>
        <authorList>
            <person name="Ferrer M."/>
            <person name="Ruiz A."/>
            <person name="Lanza F."/>
            <person name="Haange S.B."/>
            <person name="Oberbach A."/>
            <person name="Till H."/>
            <person name="Bargiela R."/>
            <person name="Campoy C."/>
            <person name="Segura M.T."/>
            <person name="Richter M."/>
            <person name="von Bergen M."/>
            <person name="Seifert J."/>
            <person name="Suarez A."/>
        </authorList>
    </citation>
    <scope>NUCLEOTIDE SEQUENCE</scope>
</reference>
<protein>
    <submittedName>
        <fullName evidence="1">Uncharacterized protein</fullName>
    </submittedName>
</protein>
<proteinExistence type="predicted"/>
<feature type="non-terminal residue" evidence="1">
    <location>
        <position position="28"/>
    </location>
</feature>
<gene>
    <name evidence="1" type="ORF">OBE_01421</name>
</gene>
<dbReference type="AlphaFoldDB" id="K1UUJ5"/>